<feature type="region of interest" description="Disordered" evidence="1">
    <location>
        <begin position="88"/>
        <end position="117"/>
    </location>
</feature>
<evidence type="ECO:0000313" key="3">
    <source>
        <dbReference type="Proteomes" id="UP001314170"/>
    </source>
</evidence>
<dbReference type="PANTHER" id="PTHR31066">
    <property type="entry name" value="OS05G0427100 PROTEIN-RELATED"/>
    <property type="match status" value="1"/>
</dbReference>
<dbReference type="Proteomes" id="UP001314170">
    <property type="component" value="Unassembled WGS sequence"/>
</dbReference>
<comment type="caution">
    <text evidence="2">The sequence shown here is derived from an EMBL/GenBank/DDBJ whole genome shotgun (WGS) entry which is preliminary data.</text>
</comment>
<evidence type="ECO:0000256" key="1">
    <source>
        <dbReference type="SAM" id="MobiDB-lite"/>
    </source>
</evidence>
<feature type="region of interest" description="Disordered" evidence="1">
    <location>
        <begin position="165"/>
        <end position="213"/>
    </location>
</feature>
<evidence type="ECO:0008006" key="4">
    <source>
        <dbReference type="Google" id="ProtNLM"/>
    </source>
</evidence>
<sequence>MILKYQVIPEELDILVSVKTDEDLKHMLDEYDRHEIEGTPKLRAFLFPANPAATEKCTPIDPHPPEQRYVDAINGMVRTTANFRLPPINANRSSFSHSTSSSPKSASPESNAVDSVPHDPSFVNNYLVSRNPLSRVHSSPSLCNLNATHPQSNNHLYQHHHHYYPHHQQHHQHGHQPSRPPYDPYRLSLPLSVGRPDFGRAPTPNQYYASRHHFGSGNSTKYAYYDEYSSYGFRAADRAGSLPQSPRTRIVE</sequence>
<dbReference type="AlphaFoldDB" id="A0AAV1SWJ7"/>
<feature type="compositionally biased region" description="Low complexity" evidence="1">
    <location>
        <begin position="93"/>
        <end position="110"/>
    </location>
</feature>
<gene>
    <name evidence="2" type="ORF">DCAF_LOCUS27420</name>
</gene>
<feature type="compositionally biased region" description="Basic residues" evidence="1">
    <location>
        <begin position="165"/>
        <end position="176"/>
    </location>
</feature>
<dbReference type="PANTHER" id="PTHR31066:SF47">
    <property type="entry name" value="PB1 DOMAIN-CONTAINING PROTEIN"/>
    <property type="match status" value="1"/>
</dbReference>
<name>A0AAV1SWJ7_9ROSI</name>
<proteinExistence type="predicted"/>
<dbReference type="SUPFAM" id="SSF54277">
    <property type="entry name" value="CAD &amp; PB1 domains"/>
    <property type="match status" value="1"/>
</dbReference>
<reference evidence="2 3" key="1">
    <citation type="submission" date="2024-01" db="EMBL/GenBank/DDBJ databases">
        <authorList>
            <person name="Waweru B."/>
        </authorList>
    </citation>
    <scope>NUCLEOTIDE SEQUENCE [LARGE SCALE GENOMIC DNA]</scope>
</reference>
<accession>A0AAV1SWJ7</accession>
<protein>
    <recommendedName>
        <fullName evidence="4">PB1 domain-containing protein</fullName>
    </recommendedName>
</protein>
<evidence type="ECO:0000313" key="2">
    <source>
        <dbReference type="EMBL" id="CAK7357136.1"/>
    </source>
</evidence>
<dbReference type="EMBL" id="CAWUPB010001197">
    <property type="protein sequence ID" value="CAK7357136.1"/>
    <property type="molecule type" value="Genomic_DNA"/>
</dbReference>
<dbReference type="InterPro" id="IPR053198">
    <property type="entry name" value="Gynoecium_Dev_Regulator"/>
</dbReference>
<keyword evidence="3" id="KW-1185">Reference proteome</keyword>
<organism evidence="2 3">
    <name type="scientific">Dovyalis caffra</name>
    <dbReference type="NCBI Taxonomy" id="77055"/>
    <lineage>
        <taxon>Eukaryota</taxon>
        <taxon>Viridiplantae</taxon>
        <taxon>Streptophyta</taxon>
        <taxon>Embryophyta</taxon>
        <taxon>Tracheophyta</taxon>
        <taxon>Spermatophyta</taxon>
        <taxon>Magnoliopsida</taxon>
        <taxon>eudicotyledons</taxon>
        <taxon>Gunneridae</taxon>
        <taxon>Pentapetalae</taxon>
        <taxon>rosids</taxon>
        <taxon>fabids</taxon>
        <taxon>Malpighiales</taxon>
        <taxon>Salicaceae</taxon>
        <taxon>Flacourtieae</taxon>
        <taxon>Dovyalis</taxon>
    </lineage>
</organism>